<reference evidence="3 4" key="1">
    <citation type="journal article" date="2014" name="Appl. Environ. Microbiol.">
        <title>Insights into the Microbial Degradation of Rubber and Gutta-Percha by Analysis of the Complete Genome of Nocardia nova SH22a.</title>
        <authorList>
            <person name="Luo Q."/>
            <person name="Hiessl S."/>
            <person name="Poehlein A."/>
            <person name="Daniel R."/>
            <person name="Steinbuchel A."/>
        </authorList>
    </citation>
    <scope>NUCLEOTIDE SEQUENCE [LARGE SCALE GENOMIC DNA]</scope>
    <source>
        <strain evidence="3">SH22a</strain>
    </source>
</reference>
<dbReference type="InterPro" id="IPR036628">
    <property type="entry name" value="Clp_N_dom_sf"/>
</dbReference>
<dbReference type="PANTHER" id="PTHR47016">
    <property type="entry name" value="ATP-DEPENDENT CLP PROTEASE ATP-BINDING SUBUNIT CLPT1, CHLOROPLASTIC"/>
    <property type="match status" value="1"/>
</dbReference>
<gene>
    <name evidence="3" type="ORF">NONO_c69920</name>
</gene>
<evidence type="ECO:0000259" key="2">
    <source>
        <dbReference type="PROSITE" id="PS51903"/>
    </source>
</evidence>
<keyword evidence="1" id="KW-0677">Repeat</keyword>
<protein>
    <submittedName>
        <fullName evidence="3">Putative ATP-dependent Clp protease</fullName>
    </submittedName>
</protein>
<dbReference type="InterPro" id="IPR044217">
    <property type="entry name" value="CLPT1/2"/>
</dbReference>
<dbReference type="STRING" id="1415166.NONO_c69920"/>
<dbReference type="GO" id="GO:0008233">
    <property type="term" value="F:peptidase activity"/>
    <property type="evidence" value="ECO:0007669"/>
    <property type="project" value="UniProtKB-KW"/>
</dbReference>
<dbReference type="SUPFAM" id="SSF81923">
    <property type="entry name" value="Double Clp-N motif"/>
    <property type="match status" value="2"/>
</dbReference>
<evidence type="ECO:0000313" key="4">
    <source>
        <dbReference type="Proteomes" id="UP000019150"/>
    </source>
</evidence>
<accession>W5TS53</accession>
<dbReference type="PROSITE" id="PS51903">
    <property type="entry name" value="CLP_R"/>
    <property type="match status" value="1"/>
</dbReference>
<dbReference type="Pfam" id="PF02861">
    <property type="entry name" value="Clp_N"/>
    <property type="match status" value="1"/>
</dbReference>
<evidence type="ECO:0000256" key="1">
    <source>
        <dbReference type="PROSITE-ProRule" id="PRU01251"/>
    </source>
</evidence>
<dbReference type="PANTHER" id="PTHR47016:SF5">
    <property type="entry name" value="CLP DOMAIN SUPERFAMILY PROTEIN"/>
    <property type="match status" value="1"/>
</dbReference>
<keyword evidence="4" id="KW-1185">Reference proteome</keyword>
<dbReference type="HOGENOM" id="CLU_090963_2_0_11"/>
<dbReference type="AlphaFoldDB" id="W5TS53"/>
<proteinExistence type="predicted"/>
<name>W5TS53_9NOCA</name>
<keyword evidence="3" id="KW-0645">Protease</keyword>
<organism evidence="3 4">
    <name type="scientific">Nocardia nova SH22a</name>
    <dbReference type="NCBI Taxonomy" id="1415166"/>
    <lineage>
        <taxon>Bacteria</taxon>
        <taxon>Bacillati</taxon>
        <taxon>Actinomycetota</taxon>
        <taxon>Actinomycetes</taxon>
        <taxon>Mycobacteriales</taxon>
        <taxon>Nocardiaceae</taxon>
        <taxon>Nocardia</taxon>
    </lineage>
</organism>
<dbReference type="OrthoDB" id="3628183at2"/>
<dbReference type="KEGG" id="nno:NONO_c69920"/>
<feature type="domain" description="Clp R" evidence="2">
    <location>
        <begin position="2"/>
        <end position="193"/>
    </location>
</feature>
<dbReference type="Proteomes" id="UP000019150">
    <property type="component" value="Chromosome"/>
</dbReference>
<sequence>MFERFSKAARTAIVLAQEEARELRSPQIDVEHVLLGVVARPDAGVRKILTDNGITAEEIRDRLTTEVADEPLGADDAAALRSIGIDLEAVRDSVQATFGEDVFDEPPAAEKGRGRFRLGGIVNFGHIPFSKDAKKTLELSLREAITRGDDSIEQGHILLGILRAANPTTRELLGGADGIDRVRTAVHEALDRAA</sequence>
<dbReference type="RefSeq" id="WP_025353044.1">
    <property type="nucleotide sequence ID" value="NZ_CP006850.1"/>
</dbReference>
<dbReference type="PATRIC" id="fig|1415166.3.peg.7179"/>
<evidence type="ECO:0000313" key="3">
    <source>
        <dbReference type="EMBL" id="AHH21753.1"/>
    </source>
</evidence>
<keyword evidence="3" id="KW-0378">Hydrolase</keyword>
<dbReference type="Gene3D" id="1.10.1780.10">
    <property type="entry name" value="Clp, N-terminal domain"/>
    <property type="match status" value="2"/>
</dbReference>
<dbReference type="GO" id="GO:0006508">
    <property type="term" value="P:proteolysis"/>
    <property type="evidence" value="ECO:0007669"/>
    <property type="project" value="UniProtKB-KW"/>
</dbReference>
<dbReference type="InterPro" id="IPR004176">
    <property type="entry name" value="Clp_R_N"/>
</dbReference>
<dbReference type="EMBL" id="CP006850">
    <property type="protein sequence ID" value="AHH21753.1"/>
    <property type="molecule type" value="Genomic_DNA"/>
</dbReference>
<dbReference type="eggNOG" id="COG0542">
    <property type="taxonomic scope" value="Bacteria"/>
</dbReference>